<protein>
    <recommendedName>
        <fullName evidence="4">Alanine racemase N-terminal domain-containing protein</fullName>
    </recommendedName>
</protein>
<evidence type="ECO:0000256" key="1">
    <source>
        <dbReference type="ARBA" id="ARBA00001933"/>
    </source>
</evidence>
<dbReference type="GO" id="GO:0005829">
    <property type="term" value="C:cytosol"/>
    <property type="evidence" value="ECO:0007669"/>
    <property type="project" value="TreeGrafter"/>
</dbReference>
<dbReference type="PANTHER" id="PTHR30511:SF3">
    <property type="entry name" value="LYSINE RACEMASE"/>
    <property type="match status" value="1"/>
</dbReference>
<keyword evidence="2" id="KW-0663">Pyridoxal phosphate</keyword>
<dbReference type="EMBL" id="BARW01007877">
    <property type="protein sequence ID" value="GAI77439.1"/>
    <property type="molecule type" value="Genomic_DNA"/>
</dbReference>
<name>X1TBP0_9ZZZZ</name>
<sequence>MTNLPFVIIPFLGKETMKRNPRLDIYLDKIKNNSENINALCLKRGIKVVGITKGCSAIVEVGRAMIEGGVNILGDSRTENLKRLKKAKLEAETMLIRLPMFSEVDRVLDWADISLNSEISIINLLSQEALKRKIVHRIILMIDMGDLREGIMPDDTLQMVGEIRKLSGVKVIGIGTSFCCISGVMPTLEKLTKLVELTEEIENNFHINLEIISGGNTSVLKLVEDDIIPNRINQLRIGVGILLGR</sequence>
<proteinExistence type="predicted"/>
<evidence type="ECO:0000256" key="3">
    <source>
        <dbReference type="ARBA" id="ARBA00023235"/>
    </source>
</evidence>
<dbReference type="InterPro" id="IPR001608">
    <property type="entry name" value="Ala_racemase_N"/>
</dbReference>
<dbReference type="PANTHER" id="PTHR30511">
    <property type="entry name" value="ALANINE RACEMASE"/>
    <property type="match status" value="1"/>
</dbReference>
<dbReference type="InterPro" id="IPR029066">
    <property type="entry name" value="PLP-binding_barrel"/>
</dbReference>
<evidence type="ECO:0000256" key="2">
    <source>
        <dbReference type="ARBA" id="ARBA00022898"/>
    </source>
</evidence>
<gene>
    <name evidence="5" type="ORF">S12H4_16301</name>
</gene>
<comment type="caution">
    <text evidence="5">The sequence shown here is derived from an EMBL/GenBank/DDBJ whole genome shotgun (WGS) entry which is preliminary data.</text>
</comment>
<comment type="cofactor">
    <cofactor evidence="1">
        <name>pyridoxal 5'-phosphate</name>
        <dbReference type="ChEBI" id="CHEBI:597326"/>
    </cofactor>
</comment>
<organism evidence="5">
    <name type="scientific">marine sediment metagenome</name>
    <dbReference type="NCBI Taxonomy" id="412755"/>
    <lineage>
        <taxon>unclassified sequences</taxon>
        <taxon>metagenomes</taxon>
        <taxon>ecological metagenomes</taxon>
    </lineage>
</organism>
<evidence type="ECO:0000259" key="4">
    <source>
        <dbReference type="Pfam" id="PF01168"/>
    </source>
</evidence>
<dbReference type="Gene3D" id="3.20.20.10">
    <property type="entry name" value="Alanine racemase"/>
    <property type="match status" value="1"/>
</dbReference>
<keyword evidence="3" id="KW-0413">Isomerase</keyword>
<reference evidence="5" key="1">
    <citation type="journal article" date="2014" name="Front. Microbiol.">
        <title>High frequency of phylogenetically diverse reductive dehalogenase-homologous genes in deep subseafloor sedimentary metagenomes.</title>
        <authorList>
            <person name="Kawai M."/>
            <person name="Futagami T."/>
            <person name="Toyoda A."/>
            <person name="Takaki Y."/>
            <person name="Nishi S."/>
            <person name="Hori S."/>
            <person name="Arai W."/>
            <person name="Tsubouchi T."/>
            <person name="Morono Y."/>
            <person name="Uchiyama I."/>
            <person name="Ito T."/>
            <person name="Fujiyama A."/>
            <person name="Inagaki F."/>
            <person name="Takami H."/>
        </authorList>
    </citation>
    <scope>NUCLEOTIDE SEQUENCE</scope>
    <source>
        <strain evidence="5">Expedition CK06-06</strain>
    </source>
</reference>
<dbReference type="GO" id="GO:0008784">
    <property type="term" value="F:alanine racemase activity"/>
    <property type="evidence" value="ECO:0007669"/>
    <property type="project" value="TreeGrafter"/>
</dbReference>
<dbReference type="InterPro" id="IPR000821">
    <property type="entry name" value="Ala_racemase"/>
</dbReference>
<dbReference type="AlphaFoldDB" id="X1TBP0"/>
<dbReference type="SUPFAM" id="SSF51419">
    <property type="entry name" value="PLP-binding barrel"/>
    <property type="match status" value="1"/>
</dbReference>
<dbReference type="GO" id="GO:0030170">
    <property type="term" value="F:pyridoxal phosphate binding"/>
    <property type="evidence" value="ECO:0007669"/>
    <property type="project" value="TreeGrafter"/>
</dbReference>
<evidence type="ECO:0000313" key="5">
    <source>
        <dbReference type="EMBL" id="GAI77439.1"/>
    </source>
</evidence>
<dbReference type="Pfam" id="PF01168">
    <property type="entry name" value="Ala_racemase_N"/>
    <property type="match status" value="1"/>
</dbReference>
<accession>X1TBP0</accession>
<feature type="domain" description="Alanine racemase N-terminal" evidence="4">
    <location>
        <begin position="25"/>
        <end position="241"/>
    </location>
</feature>